<proteinExistence type="predicted"/>
<evidence type="ECO:0000313" key="1">
    <source>
        <dbReference type="EMBL" id="HJC71924.1"/>
    </source>
</evidence>
<reference evidence="1" key="1">
    <citation type="journal article" date="2021" name="PeerJ">
        <title>Extensive microbial diversity within the chicken gut microbiome revealed by metagenomics and culture.</title>
        <authorList>
            <person name="Gilroy R."/>
            <person name="Ravi A."/>
            <person name="Getino M."/>
            <person name="Pursley I."/>
            <person name="Horton D.L."/>
            <person name="Alikhan N.F."/>
            <person name="Baker D."/>
            <person name="Gharbi K."/>
            <person name="Hall N."/>
            <person name="Watson M."/>
            <person name="Adriaenssens E.M."/>
            <person name="Foster-Nyarko E."/>
            <person name="Jarju S."/>
            <person name="Secka A."/>
            <person name="Antonio M."/>
            <person name="Oren A."/>
            <person name="Chaudhuri R.R."/>
            <person name="La Ragione R."/>
            <person name="Hildebrand F."/>
            <person name="Pallen M.J."/>
        </authorList>
    </citation>
    <scope>NUCLEOTIDE SEQUENCE</scope>
    <source>
        <strain evidence="1">5933</strain>
    </source>
</reference>
<gene>
    <name evidence="1" type="ORF">H9698_03915</name>
</gene>
<protein>
    <submittedName>
        <fullName evidence="1">DUF1887 family protein</fullName>
    </submittedName>
</protein>
<sequence length="398" mass="45509">MRQPIKTLIELYDKQPMENILGACIFSPAMVVYICDARDSSMRKEMAVERLFKSRKMKTKARFYYIDTSNPEMIWRTFEAVVRDYPDCVFDCTGGKDLVLLQAGLYCREKNVPAYYIDPVRGKFVNVIGCEYLREYYAMPHFSAEDLLAIAGAQLVGYGHYNPGELTDDFEADVFRVWPIVCRNPAAWSRLVAFFQAVSGGAEHQLVMDAPHVVHVNRQSTVYYQPALLHELEEAGILSDLQIMAHRVRFTYKNIMIKNCLQNHGIWLELYAYYSALRCGCYDDVRTSVVVDWDNARGTDRSTRNEIDVLMVKGIQSVFVSCKMGAPTPLALSEIKILSQKFGGENTKTIVLTASDVYERERSLLQRARDLDIILIDQSTLKKGDLARRFQSLVLESF</sequence>
<dbReference type="EMBL" id="DWWA01000020">
    <property type="protein sequence ID" value="HJC71924.1"/>
    <property type="molecule type" value="Genomic_DNA"/>
</dbReference>
<dbReference type="AlphaFoldDB" id="A0A9D2Q318"/>
<dbReference type="SUPFAM" id="SSF52980">
    <property type="entry name" value="Restriction endonuclease-like"/>
    <property type="match status" value="1"/>
</dbReference>
<name>A0A9D2Q318_9FIRM</name>
<dbReference type="GO" id="GO:0003676">
    <property type="term" value="F:nucleic acid binding"/>
    <property type="evidence" value="ECO:0007669"/>
    <property type="project" value="InterPro"/>
</dbReference>
<organism evidence="1 2">
    <name type="scientific">Candidatus Ruthenibacterium merdavium</name>
    <dbReference type="NCBI Taxonomy" id="2838752"/>
    <lineage>
        <taxon>Bacteria</taxon>
        <taxon>Bacillati</taxon>
        <taxon>Bacillota</taxon>
        <taxon>Clostridia</taxon>
        <taxon>Eubacteriales</taxon>
        <taxon>Oscillospiraceae</taxon>
        <taxon>Ruthenibacterium</taxon>
    </lineage>
</organism>
<evidence type="ECO:0000313" key="2">
    <source>
        <dbReference type="Proteomes" id="UP000823918"/>
    </source>
</evidence>
<dbReference type="Gene3D" id="3.40.1350.10">
    <property type="match status" value="1"/>
</dbReference>
<dbReference type="InterPro" id="IPR011856">
    <property type="entry name" value="tRNA_endonuc-like_dom_sf"/>
</dbReference>
<accession>A0A9D2Q318</accession>
<dbReference type="Proteomes" id="UP000823918">
    <property type="component" value="Unassembled WGS sequence"/>
</dbReference>
<reference evidence="1" key="2">
    <citation type="submission" date="2021-04" db="EMBL/GenBank/DDBJ databases">
        <authorList>
            <person name="Gilroy R."/>
        </authorList>
    </citation>
    <scope>NUCLEOTIDE SEQUENCE</scope>
    <source>
        <strain evidence="1">5933</strain>
    </source>
</reference>
<dbReference type="InterPro" id="IPR011335">
    <property type="entry name" value="Restrct_endonuc-II-like"/>
</dbReference>
<comment type="caution">
    <text evidence="1">The sequence shown here is derived from an EMBL/GenBank/DDBJ whole genome shotgun (WGS) entry which is preliminary data.</text>
</comment>
<dbReference type="Gene3D" id="3.40.50.10770">
    <property type="entry name" value="Hypothetical protein VC1899 like domain (Restriction endonuclease-like)"/>
    <property type="match status" value="1"/>
</dbReference>